<dbReference type="Gene3D" id="2.40.160.20">
    <property type="match status" value="1"/>
</dbReference>
<dbReference type="OrthoDB" id="5330016at2"/>
<gene>
    <name evidence="2" type="ORF">HMPREF2086_01897</name>
</gene>
<dbReference type="RefSeq" id="WP_023928725.1">
    <property type="nucleotide sequence ID" value="NZ_KI669456.1"/>
</dbReference>
<organism evidence="2 3">
    <name type="scientific">Helicobacter macacae MIT 99-5501</name>
    <dbReference type="NCBI Taxonomy" id="1357400"/>
    <lineage>
        <taxon>Bacteria</taxon>
        <taxon>Pseudomonadati</taxon>
        <taxon>Campylobacterota</taxon>
        <taxon>Epsilonproteobacteria</taxon>
        <taxon>Campylobacterales</taxon>
        <taxon>Helicobacteraceae</taxon>
        <taxon>Helicobacter</taxon>
    </lineage>
</organism>
<feature type="signal peptide" evidence="1">
    <location>
        <begin position="1"/>
        <end position="35"/>
    </location>
</feature>
<dbReference type="Pfam" id="PF01856">
    <property type="entry name" value="HP_OMP"/>
    <property type="match status" value="1"/>
</dbReference>
<evidence type="ECO:0000313" key="2">
    <source>
        <dbReference type="EMBL" id="ETD22170.1"/>
    </source>
</evidence>
<protein>
    <recommendedName>
        <fullName evidence="4">Outer membrane protein beta-barrel domain-containing protein</fullName>
    </recommendedName>
</protein>
<keyword evidence="3" id="KW-1185">Reference proteome</keyword>
<evidence type="ECO:0000313" key="3">
    <source>
        <dbReference type="Proteomes" id="UP000018731"/>
    </source>
</evidence>
<feature type="chain" id="PRO_5004767194" description="Outer membrane protein beta-barrel domain-containing protein" evidence="1">
    <location>
        <begin position="36"/>
        <end position="254"/>
    </location>
</feature>
<reference evidence="2 3" key="1">
    <citation type="journal article" date="2014" name="Genome Announc.">
        <title>Draft genome sequences of six enterohepatic helicobacter species isolated from humans and one from rhesus macaques.</title>
        <authorList>
            <person name="Shen Z."/>
            <person name="Sheh A."/>
            <person name="Young S.K."/>
            <person name="Abouelliel A."/>
            <person name="Ward D.V."/>
            <person name="Earl A.M."/>
            <person name="Fox J.G."/>
        </authorList>
    </citation>
    <scope>NUCLEOTIDE SEQUENCE [LARGE SCALE GENOMIC DNA]</scope>
    <source>
        <strain evidence="2 3">MIT 99-5501</strain>
    </source>
</reference>
<dbReference type="Proteomes" id="UP000018731">
    <property type="component" value="Unassembled WGS sequence"/>
</dbReference>
<name>V8C567_9HELI</name>
<evidence type="ECO:0000256" key="1">
    <source>
        <dbReference type="SAM" id="SignalP"/>
    </source>
</evidence>
<dbReference type="InterPro" id="IPR002718">
    <property type="entry name" value="OMP_Helicobacter"/>
</dbReference>
<dbReference type="HOGENOM" id="CLU_1093130_0_0_7"/>
<proteinExistence type="predicted"/>
<dbReference type="PRINTS" id="PR01776">
    <property type="entry name" value="HPOMPFAMILY"/>
</dbReference>
<accession>V8C567</accession>
<comment type="caution">
    <text evidence="2">The sequence shown here is derived from an EMBL/GenBank/DDBJ whole genome shotgun (WGS) entry which is preliminary data.</text>
</comment>
<dbReference type="EMBL" id="AZJI01000010">
    <property type="protein sequence ID" value="ETD22170.1"/>
    <property type="molecule type" value="Genomic_DNA"/>
</dbReference>
<sequence>MNIDFGQNLIATKRATNLALGTATFMALSLATASAATPPPTKSGKSGDISGFFLGAEVGGQASFTKETATETNATNTTTTESSVFPIGNVGVKLGYTHFFNKWVGIRGYANYHYGFEYSTDTMTETNTTTDSSLLASYHQVAGNVEATFKFFDLNGVGLGAYAGLGAGYSATNSHTITTEASTTTTTDRKVASGFVLPVNIGLEVYMGKHHNASLNFRIPTIATTLTTTDAATGTTTKYEERNLIITLGYSYTF</sequence>
<dbReference type="AlphaFoldDB" id="V8C567"/>
<keyword evidence="1" id="KW-0732">Signal</keyword>
<evidence type="ECO:0008006" key="4">
    <source>
        <dbReference type="Google" id="ProtNLM"/>
    </source>
</evidence>
<dbReference type="PATRIC" id="fig|1357400.3.peg.2571"/>